<reference evidence="3" key="2">
    <citation type="submission" date="2020-09" db="EMBL/GenBank/DDBJ databases">
        <authorList>
            <person name="Sun Q."/>
            <person name="Zhou Y."/>
        </authorList>
    </citation>
    <scope>NUCLEOTIDE SEQUENCE</scope>
    <source>
        <strain evidence="3">CGMCC 1.15178</strain>
    </source>
</reference>
<keyword evidence="2" id="KW-0813">Transport</keyword>
<evidence type="ECO:0000313" key="4">
    <source>
        <dbReference type="Proteomes" id="UP000612456"/>
    </source>
</evidence>
<dbReference type="PANTHER" id="PTHR43649">
    <property type="entry name" value="ARABINOSE-BINDING PROTEIN-RELATED"/>
    <property type="match status" value="1"/>
</dbReference>
<protein>
    <submittedName>
        <fullName evidence="3">ABC transporter extracellular-binding protein YurO</fullName>
    </submittedName>
</protein>
<reference evidence="3" key="1">
    <citation type="journal article" date="2014" name="Int. J. Syst. Evol. Microbiol.">
        <title>Complete genome sequence of Corynebacterium casei LMG S-19264T (=DSM 44701T), isolated from a smear-ripened cheese.</title>
        <authorList>
            <consortium name="US DOE Joint Genome Institute (JGI-PGF)"/>
            <person name="Walter F."/>
            <person name="Albersmeier A."/>
            <person name="Kalinowski J."/>
            <person name="Ruckert C."/>
        </authorList>
    </citation>
    <scope>NUCLEOTIDE SEQUENCE</scope>
    <source>
        <strain evidence="3">CGMCC 1.15178</strain>
    </source>
</reference>
<keyword evidence="4" id="KW-1185">Reference proteome</keyword>
<dbReference type="AlphaFoldDB" id="A0A916YR14"/>
<evidence type="ECO:0000256" key="2">
    <source>
        <dbReference type="ARBA" id="ARBA00022448"/>
    </source>
</evidence>
<dbReference type="InterPro" id="IPR050490">
    <property type="entry name" value="Bact_solute-bd_prot1"/>
</dbReference>
<dbReference type="Proteomes" id="UP000612456">
    <property type="component" value="Unassembled WGS sequence"/>
</dbReference>
<dbReference type="SUPFAM" id="SSF53850">
    <property type="entry name" value="Periplasmic binding protein-like II"/>
    <property type="match status" value="1"/>
</dbReference>
<dbReference type="RefSeq" id="WP_188990366.1">
    <property type="nucleotide sequence ID" value="NZ_BMHP01000001.1"/>
</dbReference>
<organism evidence="3 4">
    <name type="scientific">Paenibacillus nasutitermitis</name>
    <dbReference type="NCBI Taxonomy" id="1652958"/>
    <lineage>
        <taxon>Bacteria</taxon>
        <taxon>Bacillati</taxon>
        <taxon>Bacillota</taxon>
        <taxon>Bacilli</taxon>
        <taxon>Bacillales</taxon>
        <taxon>Paenibacillaceae</taxon>
        <taxon>Paenibacillus</taxon>
    </lineage>
</organism>
<comment type="caution">
    <text evidence="3">The sequence shown here is derived from an EMBL/GenBank/DDBJ whole genome shotgun (WGS) entry which is preliminary data.</text>
</comment>
<dbReference type="EMBL" id="BMHP01000001">
    <property type="protein sequence ID" value="GGD57202.1"/>
    <property type="molecule type" value="Genomic_DNA"/>
</dbReference>
<sequence>MKSNQAAALTVILSVLMLMTGCGSLFKGSGEGQTNAEAFVQNEAEGDGFIIRVGAWFIDDRSIMAQFKQNVERAYKNKYPKAKIQWEVTLGENYTNKLITELESDSAPDVIFNQYYQSFTESGYLADLSSEAWTDKLIPQVKKTMTYAATENRFRPYDSKVFAAPMGMGVRGYWYNKDLFRQLGLEVPKNLGDLLAASETIKQSGIIPIALGFKDTWTVGQHFNNLLQSIGYGSDSNYGRSLHEGGKRLDGDEVQTTMQFFQTLKERQYINKNALTIDWMQSAELFTSGQAAIIMQGPWIGGTVEDNFAKGDKPFELGFFPVSDVNGYYDLLQFADQYISVNAKTSLMQQAKDLVAVILSPEVYEPYCKGNGYIPAFTDMKPVFGNPVMDEVIEYANRSDSHNRWELYVATPAYNELLAGVTRIVSGVEFNQGDLRLAQIELEKGKEWVNPPPE</sequence>
<evidence type="ECO:0000256" key="1">
    <source>
        <dbReference type="ARBA" id="ARBA00008520"/>
    </source>
</evidence>
<name>A0A916YR14_9BACL</name>
<dbReference type="InterPro" id="IPR006059">
    <property type="entry name" value="SBP"/>
</dbReference>
<accession>A0A916YR14</accession>
<dbReference type="PANTHER" id="PTHR43649:SF29">
    <property type="entry name" value="OSMOPROTECTIVE COMPOUNDS-BINDING PROTEIN GGTB"/>
    <property type="match status" value="1"/>
</dbReference>
<comment type="similarity">
    <text evidence="1">Belongs to the bacterial solute-binding protein 1 family.</text>
</comment>
<dbReference type="PROSITE" id="PS51257">
    <property type="entry name" value="PROKAR_LIPOPROTEIN"/>
    <property type="match status" value="1"/>
</dbReference>
<gene>
    <name evidence="3" type="primary">yurO</name>
    <name evidence="3" type="ORF">GCM10010911_13740</name>
</gene>
<evidence type="ECO:0000313" key="3">
    <source>
        <dbReference type="EMBL" id="GGD57202.1"/>
    </source>
</evidence>
<dbReference type="Pfam" id="PF01547">
    <property type="entry name" value="SBP_bac_1"/>
    <property type="match status" value="1"/>
</dbReference>
<dbReference type="Gene3D" id="3.40.190.10">
    <property type="entry name" value="Periplasmic binding protein-like II"/>
    <property type="match status" value="2"/>
</dbReference>
<proteinExistence type="inferred from homology"/>